<evidence type="ECO:0000256" key="2">
    <source>
        <dbReference type="SAM" id="MobiDB-lite"/>
    </source>
</evidence>
<feature type="compositionally biased region" description="Basic and acidic residues" evidence="2">
    <location>
        <begin position="384"/>
        <end position="407"/>
    </location>
</feature>
<dbReference type="PANTHER" id="PTHR32305:SF17">
    <property type="entry name" value="TRNA NUCLEASE WAPA"/>
    <property type="match status" value="1"/>
</dbReference>
<keyword evidence="1" id="KW-0677">Repeat</keyword>
<feature type="region of interest" description="Disordered" evidence="2">
    <location>
        <begin position="20"/>
        <end position="66"/>
    </location>
</feature>
<protein>
    <recommendedName>
        <fullName evidence="7">Bacterial toxin 24 domain-containing protein</fullName>
    </recommendedName>
</protein>
<proteinExistence type="predicted"/>
<gene>
    <name evidence="5" type="ORF">Athai_38820</name>
</gene>
<dbReference type="NCBIfam" id="TIGR03696">
    <property type="entry name" value="Rhs_assc_core"/>
    <property type="match status" value="1"/>
</dbReference>
<dbReference type="RefSeq" id="WP_203962762.1">
    <property type="nucleotide sequence ID" value="NZ_AP023355.1"/>
</dbReference>
<dbReference type="AlphaFoldDB" id="A0A7R7HYM0"/>
<keyword evidence="6" id="KW-1185">Reference proteome</keyword>
<dbReference type="Gene3D" id="2.180.10.10">
    <property type="entry name" value="RHS repeat-associated core"/>
    <property type="match status" value="1"/>
</dbReference>
<dbReference type="Pfam" id="PF14410">
    <property type="entry name" value="GH-E"/>
    <property type="match status" value="1"/>
</dbReference>
<dbReference type="InterPro" id="IPR022385">
    <property type="entry name" value="Rhs_assc_core"/>
</dbReference>
<name>A0A7R7HYM0_9ACTN</name>
<evidence type="ECO:0000259" key="3">
    <source>
        <dbReference type="Pfam" id="PF14410"/>
    </source>
</evidence>
<feature type="compositionally biased region" description="Basic and acidic residues" evidence="2">
    <location>
        <begin position="438"/>
        <end position="450"/>
    </location>
</feature>
<evidence type="ECO:0000313" key="5">
    <source>
        <dbReference type="EMBL" id="BCJ36379.1"/>
    </source>
</evidence>
<sequence>MVGGPEPYWQSWSFNAAGNRATQTDHDTTGQTTGDTTTSYTYPTQGSAADQPDTLASTSATGPDASTQTGSYAYDAAGNTTSVIGGAHGDQTLTWNSLDQLATDTTGAGQTSYVYDADGNLAVRRDPGTTTLFIGDEQLTLNTTTGAVTGSRYYSINDTTVAVRTSASTWYELIPDRQGTDQLAINDNGQAVTRRQYKPFGEARGVTPGAWPGDNGYVAGTPDATTGLDNLGARQYDPTTGRFLSPDPLLEAGDPTQLGGYDYAGNNPTTHSDPSGLEILNEGGGGGGDYIDKSGDDFGRDDSDERSRDDAGERAGEDPPESWEAEQGRYYDSATEDFKERQLWENDPSNQTSEHGGGDTRKPRYPTSDDGAHADTGSESTDTYDARAAEHAQEVREAQELNEHLSDLDANDANEASAEDGQQPGTEADSPPASNPRQARDSNGRFKTNPEKVNGANRYGRVKLRADTKGKIQAKAPKDSSGNYIDPNTGQSVPKTGPFHYGHKPGYEFWRNREMAESDNWTRDEFIEYENDPEHYQIEDPANNMSHKYEQP</sequence>
<feature type="compositionally biased region" description="Polar residues" evidence="2">
    <location>
        <begin position="54"/>
        <end position="66"/>
    </location>
</feature>
<dbReference type="InterPro" id="IPR006530">
    <property type="entry name" value="YD"/>
</dbReference>
<feature type="compositionally biased region" description="Low complexity" evidence="2">
    <location>
        <begin position="29"/>
        <end position="47"/>
    </location>
</feature>
<dbReference type="Proteomes" id="UP000611640">
    <property type="component" value="Chromosome"/>
</dbReference>
<dbReference type="PANTHER" id="PTHR32305">
    <property type="match status" value="1"/>
</dbReference>
<feature type="compositionally biased region" description="Low complexity" evidence="2">
    <location>
        <begin position="411"/>
        <end position="420"/>
    </location>
</feature>
<feature type="region of interest" description="Disordered" evidence="2">
    <location>
        <begin position="240"/>
        <end position="502"/>
    </location>
</feature>
<evidence type="ECO:0000256" key="1">
    <source>
        <dbReference type="ARBA" id="ARBA00022737"/>
    </source>
</evidence>
<reference evidence="5 6" key="1">
    <citation type="submission" date="2020-08" db="EMBL/GenBank/DDBJ databases">
        <title>Whole genome shotgun sequence of Actinocatenispora thailandica NBRC 105041.</title>
        <authorList>
            <person name="Komaki H."/>
            <person name="Tamura T."/>
        </authorList>
    </citation>
    <scope>NUCLEOTIDE SEQUENCE [LARGE SCALE GENOMIC DNA]</scope>
    <source>
        <strain evidence="5 6">NBRC 105041</strain>
    </source>
</reference>
<dbReference type="Pfam" id="PF25023">
    <property type="entry name" value="TEN_YD-shell"/>
    <property type="match status" value="1"/>
</dbReference>
<dbReference type="InterPro" id="IPR050708">
    <property type="entry name" value="T6SS_VgrG/RHS"/>
</dbReference>
<dbReference type="InterPro" id="IPR056823">
    <property type="entry name" value="TEN-like_YD-shell"/>
</dbReference>
<feature type="compositionally biased region" description="Polar residues" evidence="2">
    <location>
        <begin position="480"/>
        <end position="494"/>
    </location>
</feature>
<feature type="domain" description="Toxin YqcG C-terminal" evidence="3">
    <location>
        <begin position="482"/>
        <end position="550"/>
    </location>
</feature>
<dbReference type="NCBIfam" id="TIGR01643">
    <property type="entry name" value="YD_repeat_2x"/>
    <property type="match status" value="1"/>
</dbReference>
<evidence type="ECO:0000313" key="6">
    <source>
        <dbReference type="Proteomes" id="UP000611640"/>
    </source>
</evidence>
<feature type="domain" description="Teneurin-like YD-shell" evidence="4">
    <location>
        <begin position="33"/>
        <end position="268"/>
    </location>
</feature>
<accession>A0A7R7HYM0</accession>
<evidence type="ECO:0000259" key="4">
    <source>
        <dbReference type="Pfam" id="PF25023"/>
    </source>
</evidence>
<organism evidence="5 6">
    <name type="scientific">Actinocatenispora thailandica</name>
    <dbReference type="NCBI Taxonomy" id="227318"/>
    <lineage>
        <taxon>Bacteria</taxon>
        <taxon>Bacillati</taxon>
        <taxon>Actinomycetota</taxon>
        <taxon>Actinomycetes</taxon>
        <taxon>Micromonosporales</taxon>
        <taxon>Micromonosporaceae</taxon>
        <taxon>Actinocatenispora</taxon>
    </lineage>
</organism>
<dbReference type="KEGG" id="atl:Athai_38820"/>
<evidence type="ECO:0008006" key="7">
    <source>
        <dbReference type="Google" id="ProtNLM"/>
    </source>
</evidence>
<feature type="compositionally biased region" description="Basic and acidic residues" evidence="2">
    <location>
        <begin position="290"/>
        <end position="317"/>
    </location>
</feature>
<dbReference type="InterPro" id="IPR026835">
    <property type="entry name" value="YqcG_C"/>
</dbReference>
<dbReference type="EMBL" id="AP023355">
    <property type="protein sequence ID" value="BCJ36379.1"/>
    <property type="molecule type" value="Genomic_DNA"/>
</dbReference>